<feature type="region of interest" description="Disordered" evidence="1">
    <location>
        <begin position="289"/>
        <end position="309"/>
    </location>
</feature>
<comment type="caution">
    <text evidence="3">The sequence shown here is derived from an EMBL/GenBank/DDBJ whole genome shotgun (WGS) entry which is preliminary data.</text>
</comment>
<accession>A0A1W0X4F7</accession>
<gene>
    <name evidence="3" type="ORF">BV898_03550</name>
</gene>
<evidence type="ECO:0000313" key="3">
    <source>
        <dbReference type="EMBL" id="OQV22373.1"/>
    </source>
</evidence>
<protein>
    <submittedName>
        <fullName evidence="3">Uncharacterized protein</fullName>
    </submittedName>
</protein>
<name>A0A1W0X4F7_HYPEX</name>
<dbReference type="EMBL" id="MTYJ01000017">
    <property type="protein sequence ID" value="OQV22373.1"/>
    <property type="molecule type" value="Genomic_DNA"/>
</dbReference>
<organism evidence="3 4">
    <name type="scientific">Hypsibius exemplaris</name>
    <name type="common">Freshwater tardigrade</name>
    <dbReference type="NCBI Taxonomy" id="2072580"/>
    <lineage>
        <taxon>Eukaryota</taxon>
        <taxon>Metazoa</taxon>
        <taxon>Ecdysozoa</taxon>
        <taxon>Tardigrada</taxon>
        <taxon>Eutardigrada</taxon>
        <taxon>Parachela</taxon>
        <taxon>Hypsibioidea</taxon>
        <taxon>Hypsibiidae</taxon>
        <taxon>Hypsibius</taxon>
    </lineage>
</organism>
<sequence length="339" mass="37222">MVFFDWTFLTSGAVATSFLLLIPMSAQSTSGEWRGNSYDPQVVWSRGMRTLDLARMDVRRLQQRFFRNDQALDDYRFGYPSFNQQRNTLPIYNVINNAGEYESTRGSNKWPLDVPDQGPPSIQLVTETPALAVATADENSPPSSHESIQQQTHHPATSGSTTPDSLSFPITAAVPTSNITTNTSTALVLGADQLVGSHMNSRYSDLTVATSTGLTDWERTFLVLTGKDTIKAATADGSPQEVQTFTQFPLAKAPSLPPVLRLPPWSLASWTSTYRRGFYMPRDAAASSLLHPQGPMTAEGTRKDRTGRRHSPTFMLPPPTFSTSHPGAVGPTFLVVPLW</sequence>
<feature type="chain" id="PRO_5010717138" evidence="2">
    <location>
        <begin position="32"/>
        <end position="339"/>
    </location>
</feature>
<dbReference type="AlphaFoldDB" id="A0A1W0X4F7"/>
<keyword evidence="2" id="KW-0732">Signal</keyword>
<evidence type="ECO:0000313" key="4">
    <source>
        <dbReference type="Proteomes" id="UP000192578"/>
    </source>
</evidence>
<feature type="compositionally biased region" description="Polar residues" evidence="1">
    <location>
        <begin position="137"/>
        <end position="165"/>
    </location>
</feature>
<evidence type="ECO:0000256" key="2">
    <source>
        <dbReference type="SAM" id="SignalP"/>
    </source>
</evidence>
<feature type="signal peptide" evidence="2">
    <location>
        <begin position="1"/>
        <end position="31"/>
    </location>
</feature>
<keyword evidence="4" id="KW-1185">Reference proteome</keyword>
<dbReference type="Proteomes" id="UP000192578">
    <property type="component" value="Unassembled WGS sequence"/>
</dbReference>
<feature type="region of interest" description="Disordered" evidence="1">
    <location>
        <begin position="135"/>
        <end position="169"/>
    </location>
</feature>
<reference evidence="4" key="1">
    <citation type="submission" date="2017-01" db="EMBL/GenBank/DDBJ databases">
        <title>Comparative genomics of anhydrobiosis in the tardigrade Hypsibius dujardini.</title>
        <authorList>
            <person name="Yoshida Y."/>
            <person name="Koutsovoulos G."/>
            <person name="Laetsch D."/>
            <person name="Stevens L."/>
            <person name="Kumar S."/>
            <person name="Horikawa D."/>
            <person name="Ishino K."/>
            <person name="Komine S."/>
            <person name="Tomita M."/>
            <person name="Blaxter M."/>
            <person name="Arakawa K."/>
        </authorList>
    </citation>
    <scope>NUCLEOTIDE SEQUENCE [LARGE SCALE GENOMIC DNA]</scope>
    <source>
        <strain evidence="4">Z151</strain>
    </source>
</reference>
<evidence type="ECO:0000256" key="1">
    <source>
        <dbReference type="SAM" id="MobiDB-lite"/>
    </source>
</evidence>
<proteinExistence type="predicted"/>